<reference evidence="1 2" key="1">
    <citation type="submission" date="2018-09" db="EMBL/GenBank/DDBJ databases">
        <authorList>
            <person name="Zhu H."/>
        </authorList>
    </citation>
    <scope>NUCLEOTIDE SEQUENCE [LARGE SCALE GENOMIC DNA]</scope>
    <source>
        <strain evidence="1 2">K2S05-167</strain>
    </source>
</reference>
<evidence type="ECO:0000313" key="1">
    <source>
        <dbReference type="EMBL" id="RJF74920.1"/>
    </source>
</evidence>
<dbReference type="RefSeq" id="WP_119760876.1">
    <property type="nucleotide sequence ID" value="NZ_QYUJ01000008.1"/>
</dbReference>
<accession>A0A418VFN0</accession>
<gene>
    <name evidence="1" type="ORF">D3875_02695</name>
</gene>
<organism evidence="1 2">
    <name type="scientific">Deinococcus cavernae</name>
    <dbReference type="NCBI Taxonomy" id="2320857"/>
    <lineage>
        <taxon>Bacteria</taxon>
        <taxon>Thermotogati</taxon>
        <taxon>Deinococcota</taxon>
        <taxon>Deinococci</taxon>
        <taxon>Deinococcales</taxon>
        <taxon>Deinococcaceae</taxon>
        <taxon>Deinococcus</taxon>
    </lineage>
</organism>
<protein>
    <submittedName>
        <fullName evidence="1">Uncharacterized protein</fullName>
    </submittedName>
</protein>
<dbReference type="AlphaFoldDB" id="A0A418VFN0"/>
<proteinExistence type="predicted"/>
<name>A0A418VFN0_9DEIO</name>
<dbReference type="OrthoDB" id="9990004at2"/>
<keyword evidence="2" id="KW-1185">Reference proteome</keyword>
<evidence type="ECO:0000313" key="2">
    <source>
        <dbReference type="Proteomes" id="UP000286287"/>
    </source>
</evidence>
<comment type="caution">
    <text evidence="1">The sequence shown here is derived from an EMBL/GenBank/DDBJ whole genome shotgun (WGS) entry which is preliminary data.</text>
</comment>
<sequence length="145" mass="15573">MILSVVEHYPAYPLDKAMETESLVISLLFMRIPGIQHRLAWPFIQLMAFVGNALGGKGKGGEAPDAGSVWTAAELAPGFQPQPLSGLTPAFEPQHCCALNRAIEAGLLPSWCIQAIEREDNLERVRQVGEGYAALLGEASVTDDG</sequence>
<dbReference type="Proteomes" id="UP000286287">
    <property type="component" value="Unassembled WGS sequence"/>
</dbReference>
<dbReference type="EMBL" id="QYUJ01000008">
    <property type="protein sequence ID" value="RJF74920.1"/>
    <property type="molecule type" value="Genomic_DNA"/>
</dbReference>